<feature type="region of interest" description="Disordered" evidence="5">
    <location>
        <begin position="532"/>
        <end position="551"/>
    </location>
</feature>
<dbReference type="InterPro" id="IPR017455">
    <property type="entry name" value="Znf_FYVE-rel"/>
</dbReference>
<dbReference type="GO" id="GO:0008270">
    <property type="term" value="F:zinc ion binding"/>
    <property type="evidence" value="ECO:0007669"/>
    <property type="project" value="UniProtKB-KW"/>
</dbReference>
<dbReference type="InterPro" id="IPR001965">
    <property type="entry name" value="Znf_PHD"/>
</dbReference>
<feature type="domain" description="PHD-type" evidence="9">
    <location>
        <begin position="69"/>
        <end position="186"/>
    </location>
</feature>
<dbReference type="PROSITE" id="PS50157">
    <property type="entry name" value="ZINC_FINGER_C2H2_2"/>
    <property type="match status" value="2"/>
</dbReference>
<dbReference type="PROSITE" id="PS51805">
    <property type="entry name" value="EPHD"/>
    <property type="match status" value="1"/>
</dbReference>
<evidence type="ECO:0000259" key="6">
    <source>
        <dbReference type="PROSITE" id="PS50016"/>
    </source>
</evidence>
<evidence type="ECO:0000256" key="4">
    <source>
        <dbReference type="PROSITE-ProRule" id="PRU00042"/>
    </source>
</evidence>
<dbReference type="CDD" id="cd15574">
    <property type="entry name" value="PHD_AF10_AF17"/>
    <property type="match status" value="1"/>
</dbReference>
<feature type="domain" description="PHD-type" evidence="6">
    <location>
        <begin position="124"/>
        <end position="185"/>
    </location>
</feature>
<dbReference type="SUPFAM" id="SSF57903">
    <property type="entry name" value="FYVE/PHD zinc finger"/>
    <property type="match status" value="1"/>
</dbReference>
<keyword evidence="3" id="KW-0862">Zinc</keyword>
<dbReference type="SUPFAM" id="SSF57667">
    <property type="entry name" value="beta-beta-alpha zinc fingers"/>
    <property type="match status" value="1"/>
</dbReference>
<feature type="compositionally biased region" description="Basic and acidic residues" evidence="5">
    <location>
        <begin position="532"/>
        <end position="549"/>
    </location>
</feature>
<dbReference type="Pfam" id="PF13832">
    <property type="entry name" value="zf-HC5HC2H_2"/>
    <property type="match status" value="1"/>
</dbReference>
<evidence type="ECO:0000259" key="9">
    <source>
        <dbReference type="PROSITE" id="PS51805"/>
    </source>
</evidence>
<evidence type="ECO:0000313" key="10">
    <source>
        <dbReference type="Proteomes" id="UP000095282"/>
    </source>
</evidence>
<dbReference type="PROSITE" id="PS50178">
    <property type="entry name" value="ZF_FYVE"/>
    <property type="match status" value="1"/>
</dbReference>
<dbReference type="AlphaFoldDB" id="A0A1I7UUY6"/>
<feature type="region of interest" description="Disordered" evidence="5">
    <location>
        <begin position="193"/>
        <end position="215"/>
    </location>
</feature>
<dbReference type="InterPro" id="IPR019787">
    <property type="entry name" value="Znf_PHD-finger"/>
</dbReference>
<dbReference type="InterPro" id="IPR013083">
    <property type="entry name" value="Znf_RING/FYVE/PHD"/>
</dbReference>
<evidence type="ECO:0000259" key="8">
    <source>
        <dbReference type="PROSITE" id="PS50178"/>
    </source>
</evidence>
<dbReference type="eggNOG" id="KOG1721">
    <property type="taxonomic scope" value="Eukaryota"/>
</dbReference>
<evidence type="ECO:0000256" key="2">
    <source>
        <dbReference type="ARBA" id="ARBA00022771"/>
    </source>
</evidence>
<dbReference type="GO" id="GO:0042393">
    <property type="term" value="F:histone binding"/>
    <property type="evidence" value="ECO:0007669"/>
    <property type="project" value="TreeGrafter"/>
</dbReference>
<feature type="compositionally biased region" description="Low complexity" evidence="5">
    <location>
        <begin position="194"/>
        <end position="208"/>
    </location>
</feature>
<evidence type="ECO:0000259" key="7">
    <source>
        <dbReference type="PROSITE" id="PS50157"/>
    </source>
</evidence>
<dbReference type="Proteomes" id="UP000095282">
    <property type="component" value="Unplaced"/>
</dbReference>
<dbReference type="GO" id="GO:0006357">
    <property type="term" value="P:regulation of transcription by RNA polymerase II"/>
    <property type="evidence" value="ECO:0007669"/>
    <property type="project" value="TreeGrafter"/>
</dbReference>
<name>A0A1I7UUY6_9PELO</name>
<dbReference type="Gene3D" id="3.30.40.10">
    <property type="entry name" value="Zinc/RING finger domain, C3HC4 (zinc finger)"/>
    <property type="match status" value="2"/>
</dbReference>
<dbReference type="GO" id="GO:0005634">
    <property type="term" value="C:nucleus"/>
    <property type="evidence" value="ECO:0007669"/>
    <property type="project" value="TreeGrafter"/>
</dbReference>
<keyword evidence="10" id="KW-1185">Reference proteome</keyword>
<evidence type="ECO:0000256" key="5">
    <source>
        <dbReference type="SAM" id="MobiDB-lite"/>
    </source>
</evidence>
<dbReference type="Pfam" id="PF13831">
    <property type="entry name" value="PHD_2"/>
    <property type="match status" value="1"/>
</dbReference>
<feature type="domain" description="FYVE-type" evidence="8">
    <location>
        <begin position="121"/>
        <end position="187"/>
    </location>
</feature>
<evidence type="ECO:0000313" key="11">
    <source>
        <dbReference type="WBParaSite" id="Csp11.Scaffold630.g19606.t1"/>
    </source>
</evidence>
<dbReference type="GO" id="GO:0031491">
    <property type="term" value="F:nucleosome binding"/>
    <property type="evidence" value="ECO:0007669"/>
    <property type="project" value="TreeGrafter"/>
</dbReference>
<organism evidence="10 11">
    <name type="scientific">Caenorhabditis tropicalis</name>
    <dbReference type="NCBI Taxonomy" id="1561998"/>
    <lineage>
        <taxon>Eukaryota</taxon>
        <taxon>Metazoa</taxon>
        <taxon>Ecdysozoa</taxon>
        <taxon>Nematoda</taxon>
        <taxon>Chromadorea</taxon>
        <taxon>Rhabditida</taxon>
        <taxon>Rhabditina</taxon>
        <taxon>Rhabditomorpha</taxon>
        <taxon>Rhabditoidea</taxon>
        <taxon>Rhabditidae</taxon>
        <taxon>Peloderinae</taxon>
        <taxon>Caenorhabditis</taxon>
    </lineage>
</organism>
<dbReference type="InterPro" id="IPR034732">
    <property type="entry name" value="EPHD"/>
</dbReference>
<dbReference type="Gene3D" id="3.30.160.60">
    <property type="entry name" value="Classic Zinc Finger"/>
    <property type="match status" value="1"/>
</dbReference>
<evidence type="ECO:0000256" key="1">
    <source>
        <dbReference type="ARBA" id="ARBA00022723"/>
    </source>
</evidence>
<dbReference type="InterPro" id="IPR011011">
    <property type="entry name" value="Znf_FYVE_PHD"/>
</dbReference>
<protein>
    <submittedName>
        <fullName evidence="11">PHD finger protein 6</fullName>
    </submittedName>
</protein>
<feature type="domain" description="PHD-type" evidence="6">
    <location>
        <begin position="5"/>
        <end position="57"/>
    </location>
</feature>
<dbReference type="PANTHER" id="PTHR13793:SF164">
    <property type="entry name" value="ALHAMBRA, ISOFORM P"/>
    <property type="match status" value="1"/>
</dbReference>
<dbReference type="SMART" id="SM00249">
    <property type="entry name" value="PHD"/>
    <property type="match status" value="2"/>
</dbReference>
<keyword evidence="1" id="KW-0479">Metal-binding</keyword>
<dbReference type="WBParaSite" id="Csp11.Scaffold630.g19606.t1">
    <property type="protein sequence ID" value="Csp11.Scaffold630.g19606.t1"/>
    <property type="gene ID" value="Csp11.Scaffold630.g19606"/>
</dbReference>
<feature type="domain" description="C2H2-type" evidence="7">
    <location>
        <begin position="359"/>
        <end position="386"/>
    </location>
</feature>
<feature type="region of interest" description="Disordered" evidence="5">
    <location>
        <begin position="486"/>
        <end position="508"/>
    </location>
</feature>
<dbReference type="PANTHER" id="PTHR13793">
    <property type="entry name" value="PHD FINGER PROTEINS"/>
    <property type="match status" value="1"/>
</dbReference>
<dbReference type="eggNOG" id="KOG0956">
    <property type="taxonomic scope" value="Eukaryota"/>
</dbReference>
<dbReference type="InterPro" id="IPR013087">
    <property type="entry name" value="Znf_C2H2_type"/>
</dbReference>
<accession>A0A1I7UUY6</accession>
<reference evidence="11" key="1">
    <citation type="submission" date="2016-11" db="UniProtKB">
        <authorList>
            <consortium name="WormBaseParasite"/>
        </authorList>
    </citation>
    <scope>IDENTIFICATION</scope>
</reference>
<keyword evidence="2 4" id="KW-0863">Zinc-finger</keyword>
<dbReference type="PROSITE" id="PS50016">
    <property type="entry name" value="ZF_PHD_2"/>
    <property type="match status" value="2"/>
</dbReference>
<dbReference type="STRING" id="1561998.A0A1I7UUY6"/>
<dbReference type="InterPro" id="IPR049781">
    <property type="entry name" value="AF10/AF17_PHD"/>
</dbReference>
<dbReference type="PROSITE" id="PS00028">
    <property type="entry name" value="ZINC_FINGER_C2H2_1"/>
    <property type="match status" value="2"/>
</dbReference>
<feature type="domain" description="C2H2-type" evidence="7">
    <location>
        <begin position="248"/>
        <end position="276"/>
    </location>
</feature>
<dbReference type="SMART" id="SM00355">
    <property type="entry name" value="ZnF_C2H2"/>
    <property type="match status" value="5"/>
</dbReference>
<evidence type="ECO:0000256" key="3">
    <source>
        <dbReference type="ARBA" id="ARBA00022833"/>
    </source>
</evidence>
<dbReference type="InterPro" id="IPR036236">
    <property type="entry name" value="Znf_C2H2_sf"/>
</dbReference>
<sequence length="697" mass="79885">MKEMVGGCCVCADDNGWTDNPLIYCDGEDCEVAVHQGCYGIQEVPDGNWYCAKCTTARTMMAGQINEATFCCQLCPFDYGALKRTDRNGWAHVICALYIPEVRFGNVHSMEPVILTDVPVDKFQKTCYICAEERPNDSKKGACMSCNKTTCKRSFHVTCAQRKGLLCEEGGVSKNVKYCGYCENHLKKAEPAESSSTVVTTPTVSPQPTEAPQQLEESGPLHYYGENMVVKSSREMFSNVDILSDGRYFCCLCNRAYKNHATLTAHLRGVHLRQEAQCPEVDCNHISYTENERRKHQKIHEKQKYSRISRESLRAQQRMEEKMVTKLGLPTENAIHEQVDGRQVAGTISYVDRRGKTRYKCTMCPQSFQHTLHATRHIETHSNTPKECFYCGDIRSGSMDLHVHYMRFHRNEGVRTITCKACGCGFTTTTLFRNHAKQAACELACQNLLIRQDIYYGELPEGTTIDHLTLHRLNFFRKRQEERAAETATMLQMEEEKEEEEEPKKHQQQIDDEIFVGANALIQTEFGLKNMDEYRSSKKRGSESRDPGRQKRMAIPSAVYAEQQPPLAAQNDDIYGYTYPPPAYGYDPLIGIYPDFQPMQQLQYHYYKPFEDVDFYENPEDYRGGNGGVGEKVVMEQRMKEKREEQEEHEQQQQDVIFDELDKLDFGMVLLILRGFYAHFNGFLCGFQGSDHSETLF</sequence>
<dbReference type="InterPro" id="IPR050701">
    <property type="entry name" value="Histone_Mod_Regulator"/>
</dbReference>
<proteinExistence type="predicted"/>